<reference evidence="2 3" key="1">
    <citation type="submission" date="2017-09" db="EMBL/GenBank/DDBJ databases">
        <title>Bacterial strain isolated from the female urinary microbiota.</title>
        <authorList>
            <person name="Thomas-White K."/>
            <person name="Kumar N."/>
            <person name="Forster S."/>
            <person name="Putonti C."/>
            <person name="Lawley T."/>
            <person name="Wolfe A.J."/>
        </authorList>
    </citation>
    <scope>NUCLEOTIDE SEQUENCE [LARGE SCALE GENOMIC DNA]</scope>
    <source>
        <strain evidence="2 3">UMB0186</strain>
    </source>
</reference>
<dbReference type="OrthoDB" id="2294590at2"/>
<evidence type="ECO:0000313" key="2">
    <source>
        <dbReference type="EMBL" id="PMC52284.1"/>
    </source>
</evidence>
<feature type="transmembrane region" description="Helical" evidence="1">
    <location>
        <begin position="90"/>
        <end position="112"/>
    </location>
</feature>
<sequence>MYSNYFNKYNRILSTLNVESRFILKENKKIINIGALIFLINGLFYLTGEYVAALGTGYSLKEVYLRNFISSLGVYPNLIVEGVPVGFSKFAIVMNIDFIVTGMGFLVAYYFLIFKMLKSKKYSLLYLITPVLFAVGSVLVGVYQGGVPSEDGLHGLGARLSFLGGNLTLIISGVSLFKNRKGYSIVSIILGFIGLISASFMNNALTNNLTEVVAIYERLTVYPITIWQLMTGLTFLKESK</sequence>
<proteinExistence type="predicted"/>
<keyword evidence="1" id="KW-0812">Transmembrane</keyword>
<name>A0A2N6SEB5_9BACL</name>
<comment type="caution">
    <text evidence="2">The sequence shown here is derived from an EMBL/GenBank/DDBJ whole genome shotgun (WGS) entry which is preliminary data.</text>
</comment>
<keyword evidence="1" id="KW-0472">Membrane</keyword>
<keyword evidence="1" id="KW-1133">Transmembrane helix</keyword>
<dbReference type="EMBL" id="PNGT01000005">
    <property type="protein sequence ID" value="PMC52284.1"/>
    <property type="molecule type" value="Genomic_DNA"/>
</dbReference>
<gene>
    <name evidence="2" type="ORF">CJ218_05455</name>
</gene>
<organism evidence="2 3">
    <name type="scientific">Gemella sanguinis</name>
    <dbReference type="NCBI Taxonomy" id="84135"/>
    <lineage>
        <taxon>Bacteria</taxon>
        <taxon>Bacillati</taxon>
        <taxon>Bacillota</taxon>
        <taxon>Bacilli</taxon>
        <taxon>Bacillales</taxon>
        <taxon>Gemellaceae</taxon>
        <taxon>Gemella</taxon>
    </lineage>
</organism>
<evidence type="ECO:0000256" key="1">
    <source>
        <dbReference type="SAM" id="Phobius"/>
    </source>
</evidence>
<dbReference type="AlphaFoldDB" id="A0A2N6SEB5"/>
<dbReference type="InterPro" id="IPR009339">
    <property type="entry name" value="DUF998"/>
</dbReference>
<feature type="transmembrane region" description="Helical" evidence="1">
    <location>
        <begin position="183"/>
        <end position="200"/>
    </location>
</feature>
<accession>A0A2N6SEB5</accession>
<feature type="transmembrane region" description="Helical" evidence="1">
    <location>
        <begin position="156"/>
        <end position="176"/>
    </location>
</feature>
<feature type="transmembrane region" description="Helical" evidence="1">
    <location>
        <begin position="30"/>
        <end position="48"/>
    </location>
</feature>
<feature type="transmembrane region" description="Helical" evidence="1">
    <location>
        <begin position="124"/>
        <end position="144"/>
    </location>
</feature>
<feature type="transmembrane region" description="Helical" evidence="1">
    <location>
        <begin position="220"/>
        <end position="236"/>
    </location>
</feature>
<protein>
    <submittedName>
        <fullName evidence="2">DUF998 domain-containing protein</fullName>
    </submittedName>
</protein>
<evidence type="ECO:0000313" key="3">
    <source>
        <dbReference type="Proteomes" id="UP000235670"/>
    </source>
</evidence>
<dbReference type="Proteomes" id="UP000235670">
    <property type="component" value="Unassembled WGS sequence"/>
</dbReference>
<dbReference type="STRING" id="84135.GCA_001052115_01125"/>
<dbReference type="Pfam" id="PF06197">
    <property type="entry name" value="DUF998"/>
    <property type="match status" value="1"/>
</dbReference>